<dbReference type="SUPFAM" id="SSF52540">
    <property type="entry name" value="P-loop containing nucleoside triphosphate hydrolases"/>
    <property type="match status" value="1"/>
</dbReference>
<dbReference type="InterPro" id="IPR027417">
    <property type="entry name" value="P-loop_NTPase"/>
</dbReference>
<dbReference type="InterPro" id="IPR011545">
    <property type="entry name" value="DEAD/DEAH_box_helicase_dom"/>
</dbReference>
<dbReference type="EMBL" id="UZAN01050739">
    <property type="protein sequence ID" value="VDP88421.1"/>
    <property type="molecule type" value="Genomic_DNA"/>
</dbReference>
<dbReference type="GO" id="GO:0002151">
    <property type="term" value="F:G-quadruplex RNA binding"/>
    <property type="evidence" value="ECO:0007669"/>
    <property type="project" value="TreeGrafter"/>
</dbReference>
<gene>
    <name evidence="9" type="ORF">ECPE_LOCUS11381</name>
</gene>
<dbReference type="GO" id="GO:0005634">
    <property type="term" value="C:nucleus"/>
    <property type="evidence" value="ECO:0007669"/>
    <property type="project" value="TreeGrafter"/>
</dbReference>
<dbReference type="PROSITE" id="PS00690">
    <property type="entry name" value="DEAH_ATP_HELICASE"/>
    <property type="match status" value="1"/>
</dbReference>
<evidence type="ECO:0000259" key="8">
    <source>
        <dbReference type="PROSITE" id="PS51192"/>
    </source>
</evidence>
<dbReference type="SMART" id="SM00487">
    <property type="entry name" value="DEXDc"/>
    <property type="match status" value="1"/>
</dbReference>
<proteinExistence type="inferred from homology"/>
<evidence type="ECO:0000256" key="3">
    <source>
        <dbReference type="ARBA" id="ARBA00022806"/>
    </source>
</evidence>
<dbReference type="OrthoDB" id="5600252at2759"/>
<keyword evidence="1" id="KW-0547">Nucleotide-binding</keyword>
<feature type="region of interest" description="Disordered" evidence="7">
    <location>
        <begin position="1"/>
        <end position="29"/>
    </location>
</feature>
<dbReference type="WBParaSite" id="ECPE_0001141501-mRNA-1">
    <property type="protein sequence ID" value="ECPE_0001141501-mRNA-1"/>
    <property type="gene ID" value="ECPE_0001141501"/>
</dbReference>
<dbReference type="GO" id="GO:0005737">
    <property type="term" value="C:cytoplasm"/>
    <property type="evidence" value="ECO:0007669"/>
    <property type="project" value="TreeGrafter"/>
</dbReference>
<dbReference type="PANTHER" id="PTHR18934:SF237">
    <property type="entry name" value="ATP-DEPENDENT DNA_RNA HELICASE DHX36"/>
    <property type="match status" value="1"/>
</dbReference>
<evidence type="ECO:0000256" key="7">
    <source>
        <dbReference type="SAM" id="MobiDB-lite"/>
    </source>
</evidence>
<keyword evidence="5" id="KW-0694">RNA-binding</keyword>
<evidence type="ECO:0000256" key="1">
    <source>
        <dbReference type="ARBA" id="ARBA00022741"/>
    </source>
</evidence>
<accession>A0A183AWP5</accession>
<evidence type="ECO:0000256" key="6">
    <source>
        <dbReference type="ARBA" id="ARBA00060772"/>
    </source>
</evidence>
<dbReference type="AlphaFoldDB" id="A0A183AWP5"/>
<dbReference type="InterPro" id="IPR002464">
    <property type="entry name" value="DNA/RNA_helicase_DEAH_CS"/>
</dbReference>
<keyword evidence="2" id="KW-0378">Hydrolase</keyword>
<dbReference type="GO" id="GO:0003724">
    <property type="term" value="F:RNA helicase activity"/>
    <property type="evidence" value="ECO:0007669"/>
    <property type="project" value="TreeGrafter"/>
</dbReference>
<sequence length="405" mass="45150">MPNNKRVRPSNTDKVRTHTPRHPPGLSGKRIGLWYAAQNANRRKDDKPSKIVPLDITGIDPARIHNVINQFRCAQNADPTACKDKTSVSSVGSRQSVISQSTMDSVSETGMTNDDLEEVEELIDTMGDTLDVSTPSVPSAKSIEPIGTASEVLSRRPELDRLLAEQLTIQQSSPRYLSMLPGRQKLPVHAQRREILDAIEANQAVVISGATGCGKTTQIPQFILEDQISQGKGSTTRIVVTQPRRISAISVAERVAAERGEEIGQSIGYQVRLEHRFPRRHSGSIMYCTTGIVLQGLQSDPMLRTASHIVVDEVHEREFLTDFLLTLLRRIREVRPDLRIVLMSATLNADRFSAYFDNCPKLDIPGRLFDVQTFFLEDALRITNIRRPFFPVCHLTPFAAALKLL</sequence>
<dbReference type="PROSITE" id="PS51192">
    <property type="entry name" value="HELICASE_ATP_BIND_1"/>
    <property type="match status" value="1"/>
</dbReference>
<dbReference type="FunFam" id="3.40.50.300:FF:000526">
    <property type="entry name" value="DExH-box ATP-dependent RNA helicase DExH3"/>
    <property type="match status" value="1"/>
</dbReference>
<keyword evidence="4" id="KW-0067">ATP-binding</keyword>
<organism evidence="11">
    <name type="scientific">Echinostoma caproni</name>
    <dbReference type="NCBI Taxonomy" id="27848"/>
    <lineage>
        <taxon>Eukaryota</taxon>
        <taxon>Metazoa</taxon>
        <taxon>Spiralia</taxon>
        <taxon>Lophotrochozoa</taxon>
        <taxon>Platyhelminthes</taxon>
        <taxon>Trematoda</taxon>
        <taxon>Digenea</taxon>
        <taxon>Plagiorchiida</taxon>
        <taxon>Echinostomata</taxon>
        <taxon>Echinostomatoidea</taxon>
        <taxon>Echinostomatidae</taxon>
        <taxon>Echinostoma</taxon>
    </lineage>
</organism>
<dbReference type="Pfam" id="PF00270">
    <property type="entry name" value="DEAD"/>
    <property type="match status" value="1"/>
</dbReference>
<reference evidence="11" key="1">
    <citation type="submission" date="2016-06" db="UniProtKB">
        <authorList>
            <consortium name="WormBaseParasite"/>
        </authorList>
    </citation>
    <scope>IDENTIFICATION</scope>
</reference>
<dbReference type="Gene3D" id="3.40.50.300">
    <property type="entry name" value="P-loop containing nucleotide triphosphate hydrolases"/>
    <property type="match status" value="1"/>
</dbReference>
<dbReference type="GO" id="GO:0005524">
    <property type="term" value="F:ATP binding"/>
    <property type="evidence" value="ECO:0007669"/>
    <property type="project" value="UniProtKB-KW"/>
</dbReference>
<comment type="similarity">
    <text evidence="6">Belongs to the DExH box helicase family.</text>
</comment>
<dbReference type="GO" id="GO:0003678">
    <property type="term" value="F:DNA helicase activity"/>
    <property type="evidence" value="ECO:0007669"/>
    <property type="project" value="TreeGrafter"/>
</dbReference>
<feature type="domain" description="Helicase ATP-binding" evidence="8">
    <location>
        <begin position="196"/>
        <end position="365"/>
    </location>
</feature>
<evidence type="ECO:0000313" key="10">
    <source>
        <dbReference type="Proteomes" id="UP000272942"/>
    </source>
</evidence>
<evidence type="ECO:0000256" key="2">
    <source>
        <dbReference type="ARBA" id="ARBA00022801"/>
    </source>
</evidence>
<evidence type="ECO:0000256" key="4">
    <source>
        <dbReference type="ARBA" id="ARBA00022840"/>
    </source>
</evidence>
<keyword evidence="10" id="KW-1185">Reference proteome</keyword>
<protein>
    <submittedName>
        <fullName evidence="11">Helicase ATP-binding domain-containing protein</fullName>
    </submittedName>
</protein>
<evidence type="ECO:0000313" key="9">
    <source>
        <dbReference type="EMBL" id="VDP88421.1"/>
    </source>
</evidence>
<evidence type="ECO:0000313" key="11">
    <source>
        <dbReference type="WBParaSite" id="ECPE_0001141501-mRNA-1"/>
    </source>
</evidence>
<dbReference type="InterPro" id="IPR014001">
    <property type="entry name" value="Helicase_ATP-bd"/>
</dbReference>
<dbReference type="Proteomes" id="UP000272942">
    <property type="component" value="Unassembled WGS sequence"/>
</dbReference>
<name>A0A183AWP5_9TREM</name>
<dbReference type="PANTHER" id="PTHR18934">
    <property type="entry name" value="ATP-DEPENDENT RNA HELICASE"/>
    <property type="match status" value="1"/>
</dbReference>
<keyword evidence="3" id="KW-0347">Helicase</keyword>
<dbReference type="GO" id="GO:0016787">
    <property type="term" value="F:hydrolase activity"/>
    <property type="evidence" value="ECO:0007669"/>
    <property type="project" value="UniProtKB-KW"/>
</dbReference>
<reference evidence="9 10" key="2">
    <citation type="submission" date="2018-11" db="EMBL/GenBank/DDBJ databases">
        <authorList>
            <consortium name="Pathogen Informatics"/>
        </authorList>
    </citation>
    <scope>NUCLEOTIDE SEQUENCE [LARGE SCALE GENOMIC DNA]</scope>
    <source>
        <strain evidence="9 10">Egypt</strain>
    </source>
</reference>
<evidence type="ECO:0000256" key="5">
    <source>
        <dbReference type="ARBA" id="ARBA00022884"/>
    </source>
</evidence>